<evidence type="ECO:0008006" key="3">
    <source>
        <dbReference type="Google" id="ProtNLM"/>
    </source>
</evidence>
<dbReference type="Pfam" id="PF08807">
    <property type="entry name" value="DUF1798"/>
    <property type="match status" value="1"/>
</dbReference>
<sequence length="120" mass="14403">MELRHLIDLNRQLIEYTEQLSNIYHEVKETGEEKDFFSEVKPFCDRLKEVIDEWLPLAKVWVAENRPKHLFVLQLEHTAENLQMVSVRAFYPSSSRKMVLDHFQSVKYILARLQEELERA</sequence>
<dbReference type="Gene3D" id="1.20.120.440">
    <property type="entry name" value="YppE-like"/>
    <property type="match status" value="1"/>
</dbReference>
<accession>A0A5J4JK71</accession>
<dbReference type="EMBL" id="BKZQ01000026">
    <property type="protein sequence ID" value="GER70747.1"/>
    <property type="molecule type" value="Genomic_DNA"/>
</dbReference>
<dbReference type="InterPro" id="IPR014913">
    <property type="entry name" value="YppE-like"/>
</dbReference>
<protein>
    <recommendedName>
        <fullName evidence="3">DUF1798 family protein</fullName>
    </recommendedName>
</protein>
<proteinExistence type="predicted"/>
<dbReference type="AlphaFoldDB" id="A0A5J4JK71"/>
<comment type="caution">
    <text evidence="1">The sequence shown here is derived from an EMBL/GenBank/DDBJ whole genome shotgun (WGS) entry which is preliminary data.</text>
</comment>
<organism evidence="1 2">
    <name type="scientific">Weizmannia acidilactici</name>
    <dbReference type="NCBI Taxonomy" id="2607726"/>
    <lineage>
        <taxon>Bacteria</taxon>
        <taxon>Bacillati</taxon>
        <taxon>Bacillota</taxon>
        <taxon>Bacilli</taxon>
        <taxon>Bacillales</taxon>
        <taxon>Bacillaceae</taxon>
        <taxon>Heyndrickxia</taxon>
    </lineage>
</organism>
<dbReference type="Proteomes" id="UP000391919">
    <property type="component" value="Unassembled WGS sequence"/>
</dbReference>
<dbReference type="InterPro" id="IPR023351">
    <property type="entry name" value="YppE-like_sf"/>
</dbReference>
<reference evidence="1 2" key="1">
    <citation type="submission" date="2019-09" db="EMBL/GenBank/DDBJ databases">
        <title>Draft genome sequence of Bacillus sp. JC-7.</title>
        <authorList>
            <person name="Tanaka N."/>
            <person name="Shiwa Y."/>
            <person name="Fujita N."/>
            <person name="Tanasupawat S."/>
        </authorList>
    </citation>
    <scope>NUCLEOTIDE SEQUENCE [LARGE SCALE GENOMIC DNA]</scope>
    <source>
        <strain evidence="1 2">JC-7</strain>
    </source>
</reference>
<gene>
    <name evidence="1" type="ORF">BpJC7_20500</name>
</gene>
<dbReference type="RefSeq" id="WP_151680728.1">
    <property type="nucleotide sequence ID" value="NZ_BKZP01000027.1"/>
</dbReference>
<name>A0A5J4JK71_9BACI</name>
<dbReference type="SUPFAM" id="SSF140415">
    <property type="entry name" value="YppE-like"/>
    <property type="match status" value="1"/>
</dbReference>
<evidence type="ECO:0000313" key="2">
    <source>
        <dbReference type="Proteomes" id="UP000391919"/>
    </source>
</evidence>
<evidence type="ECO:0000313" key="1">
    <source>
        <dbReference type="EMBL" id="GER70747.1"/>
    </source>
</evidence>
<keyword evidence="2" id="KW-1185">Reference proteome</keyword>